<dbReference type="PANTHER" id="PTHR47844">
    <property type="entry name" value="SYNTHASE CPS1, PUTATIVE (AFU_ORTHOLOGUE AFUA_7G02500)-RELATED"/>
    <property type="match status" value="1"/>
</dbReference>
<evidence type="ECO:0000256" key="2">
    <source>
        <dbReference type="ARBA" id="ARBA00022676"/>
    </source>
</evidence>
<dbReference type="InterPro" id="IPR029044">
    <property type="entry name" value="Nucleotide-diphossugar_trans"/>
</dbReference>
<comment type="subcellular location">
    <subcellularLocation>
        <location evidence="1">Membrane</location>
    </subcellularLocation>
</comment>
<reference evidence="8" key="1">
    <citation type="submission" date="2021-02" db="EMBL/GenBank/DDBJ databases">
        <authorList>
            <person name="Syme A R."/>
            <person name="Syme A R."/>
            <person name="Moolhuijzen P."/>
        </authorList>
    </citation>
    <scope>NUCLEOTIDE SEQUENCE</scope>
    <source>
        <strain evidence="8">W1-1</strain>
    </source>
</reference>
<evidence type="ECO:0000256" key="5">
    <source>
        <dbReference type="ARBA" id="ARBA00022989"/>
    </source>
</evidence>
<evidence type="ECO:0000313" key="9">
    <source>
        <dbReference type="Proteomes" id="UP000472372"/>
    </source>
</evidence>
<proteinExistence type="predicted"/>
<name>A0A6S6WD29_9PLEO</name>
<keyword evidence="4" id="KW-0812">Transmembrane</keyword>
<sequence>MVHDSIPPAGSAPAPDPIQSSASAGQSLRNITNPKALRKFMKVFSTLLIIFASLLWLIEDDPVHTSILPWPWGLLHGEDFLLMTMFLWIVRLIYHFSGFPPTSRPSRWYRVCLFWHMVPVICIWLSARKVRIAKDPKLVWFASVVFYRYWRTFVGLVFMTKDTPAQWIAIGKDPKYFPSDCTVIVPTKGPGKTPEAVALFRRMVIGVLQNKPKCIIFSAPNSMAVLNIRKQVAEATAKLPDYRSNTEVKYTSEADVMNKRHQAVAAWSIVKTKIVVNADDTAIWESPRFLEFAVRPFNDMTVGLVGTTKWVERVQGNSFWAGFWNMAGNNYLSRHNFEIIASFLGDGGIFCVSGRSNLVRTNIVQDKRFQEKFLEEYVWGSFFAWLEWLGQWISGFRSLLNILCKKFDCITPRGIGPVKADDDNFITRWVINEGWNIAVESSPETTITTQLGGMESSGILPSKYIGQCIRWSRTTIRQNPEALFSDLTIWMKWPITTWMTYIAWLHNAALFWDFAIVWTFSQTMFYKLSSYRPWLMVFLNLALWLSKLIKTIPWYRKYPKDIRYFPLQVAFSYCHTFIKVYTYFTCGDLSWTGREKEIKESEQEKEKEESGEDNKKEN</sequence>
<protein>
    <submittedName>
        <fullName evidence="8">Glycosyltransferase family 2 protein</fullName>
    </submittedName>
</protein>
<keyword evidence="5" id="KW-1133">Transmembrane helix</keyword>
<keyword evidence="3" id="KW-0808">Transferase</keyword>
<evidence type="ECO:0000256" key="7">
    <source>
        <dbReference type="ARBA" id="ARBA00023180"/>
    </source>
</evidence>
<dbReference type="Proteomes" id="UP000472372">
    <property type="component" value="Chromosome 9"/>
</dbReference>
<keyword evidence="6" id="KW-0472">Membrane</keyword>
<evidence type="ECO:0000313" key="8">
    <source>
        <dbReference type="EMBL" id="CAE7207063.1"/>
    </source>
</evidence>
<accession>A0A6S6WD29</accession>
<dbReference type="GO" id="GO:0016757">
    <property type="term" value="F:glycosyltransferase activity"/>
    <property type="evidence" value="ECO:0007669"/>
    <property type="project" value="UniProtKB-KW"/>
</dbReference>
<dbReference type="SUPFAM" id="SSF53448">
    <property type="entry name" value="Nucleotide-diphospho-sugar transferases"/>
    <property type="match status" value="1"/>
</dbReference>
<dbReference type="GO" id="GO:0016020">
    <property type="term" value="C:membrane"/>
    <property type="evidence" value="ECO:0007669"/>
    <property type="project" value="UniProtKB-SubCell"/>
</dbReference>
<dbReference type="Pfam" id="PF13641">
    <property type="entry name" value="Glyco_tranf_2_3"/>
    <property type="match status" value="1"/>
</dbReference>
<dbReference type="EMBL" id="HG992985">
    <property type="protein sequence ID" value="CAE7207063.1"/>
    <property type="molecule type" value="Genomic_DNA"/>
</dbReference>
<dbReference type="AlphaFoldDB" id="A0A6S6WD29"/>
<dbReference type="InterPro" id="IPR052427">
    <property type="entry name" value="Glycosyltrans_GT2/GT47"/>
</dbReference>
<evidence type="ECO:0000256" key="6">
    <source>
        <dbReference type="ARBA" id="ARBA00023136"/>
    </source>
</evidence>
<keyword evidence="7" id="KW-0325">Glycoprotein</keyword>
<gene>
    <name evidence="8" type="ORF">PTTW11_09650</name>
</gene>
<evidence type="ECO:0000256" key="1">
    <source>
        <dbReference type="ARBA" id="ARBA00004370"/>
    </source>
</evidence>
<dbReference type="PANTHER" id="PTHR47844:SF1">
    <property type="entry name" value="EXOSTOSIN-LIKE 2"/>
    <property type="match status" value="1"/>
</dbReference>
<evidence type="ECO:0000256" key="3">
    <source>
        <dbReference type="ARBA" id="ARBA00022679"/>
    </source>
</evidence>
<keyword evidence="2" id="KW-0328">Glycosyltransferase</keyword>
<evidence type="ECO:0000256" key="4">
    <source>
        <dbReference type="ARBA" id="ARBA00022692"/>
    </source>
</evidence>
<organism evidence="8 9">
    <name type="scientific">Pyrenophora teres f. teres</name>
    <dbReference type="NCBI Taxonomy" id="97479"/>
    <lineage>
        <taxon>Eukaryota</taxon>
        <taxon>Fungi</taxon>
        <taxon>Dikarya</taxon>
        <taxon>Ascomycota</taxon>
        <taxon>Pezizomycotina</taxon>
        <taxon>Dothideomycetes</taxon>
        <taxon>Pleosporomycetidae</taxon>
        <taxon>Pleosporales</taxon>
        <taxon>Pleosporineae</taxon>
        <taxon>Pleosporaceae</taxon>
        <taxon>Pyrenophora</taxon>
    </lineage>
</organism>